<keyword evidence="1" id="KW-0808">Transferase</keyword>
<evidence type="ECO:0000313" key="1">
    <source>
        <dbReference type="EMBL" id="MFD1068235.1"/>
    </source>
</evidence>
<reference evidence="2" key="1">
    <citation type="journal article" date="2019" name="Int. J. Syst. Evol. Microbiol.">
        <title>The Global Catalogue of Microorganisms (GCM) 10K type strain sequencing project: providing services to taxonomists for standard genome sequencing and annotation.</title>
        <authorList>
            <consortium name="The Broad Institute Genomics Platform"/>
            <consortium name="The Broad Institute Genome Sequencing Center for Infectious Disease"/>
            <person name="Wu L."/>
            <person name="Ma J."/>
        </authorList>
    </citation>
    <scope>NUCLEOTIDE SEQUENCE [LARGE SCALE GENOMIC DNA]</scope>
    <source>
        <strain evidence="2">CCUG 56608</strain>
    </source>
</reference>
<comment type="caution">
    <text evidence="1">The sequence shown here is derived from an EMBL/GenBank/DDBJ whole genome shotgun (WGS) entry which is preliminary data.</text>
</comment>
<proteinExistence type="predicted"/>
<dbReference type="Proteomes" id="UP001597041">
    <property type="component" value="Unassembled WGS sequence"/>
</dbReference>
<accession>A0ABW3NP09</accession>
<dbReference type="RefSeq" id="WP_379594539.1">
    <property type="nucleotide sequence ID" value="NZ_JBHTKK010000043.1"/>
</dbReference>
<dbReference type="Pfam" id="PF06962">
    <property type="entry name" value="rRNA_methylase"/>
    <property type="match status" value="1"/>
</dbReference>
<organism evidence="1 2">
    <name type="scientific">Oceanobacillus locisalsi</name>
    <dbReference type="NCBI Taxonomy" id="546107"/>
    <lineage>
        <taxon>Bacteria</taxon>
        <taxon>Bacillati</taxon>
        <taxon>Bacillota</taxon>
        <taxon>Bacilli</taxon>
        <taxon>Bacillales</taxon>
        <taxon>Bacillaceae</taxon>
        <taxon>Oceanobacillus</taxon>
    </lineage>
</organism>
<gene>
    <name evidence="1" type="ORF">ACFQ19_19775</name>
</gene>
<keyword evidence="2" id="KW-1185">Reference proteome</keyword>
<dbReference type="EMBL" id="JBHTKK010000043">
    <property type="protein sequence ID" value="MFD1068235.1"/>
    <property type="molecule type" value="Genomic_DNA"/>
</dbReference>
<dbReference type="GO" id="GO:0008168">
    <property type="term" value="F:methyltransferase activity"/>
    <property type="evidence" value="ECO:0007669"/>
    <property type="project" value="UniProtKB-KW"/>
</dbReference>
<dbReference type="PANTHER" id="PTHR35276:SF1">
    <property type="entry name" value="TRNA (MNM(5)S(2)U34)-METHYLTRANSFERASE, CHLOROPLASTIC"/>
    <property type="match status" value="1"/>
</dbReference>
<name>A0ABW3NP09_9BACI</name>
<keyword evidence="1" id="KW-0489">Methyltransferase</keyword>
<dbReference type="InterPro" id="IPR010719">
    <property type="entry name" value="MnmM_MeTrfase"/>
</dbReference>
<dbReference type="SUPFAM" id="SSF53335">
    <property type="entry name" value="S-adenosyl-L-methionine-dependent methyltransferases"/>
    <property type="match status" value="1"/>
</dbReference>
<dbReference type="GO" id="GO:0032259">
    <property type="term" value="P:methylation"/>
    <property type="evidence" value="ECO:0007669"/>
    <property type="project" value="UniProtKB-KW"/>
</dbReference>
<dbReference type="Gene3D" id="3.40.50.150">
    <property type="entry name" value="Vaccinia Virus protein VP39"/>
    <property type="match status" value="1"/>
</dbReference>
<dbReference type="InterPro" id="IPR029063">
    <property type="entry name" value="SAM-dependent_MTases_sf"/>
</dbReference>
<sequence>MLLNILTYAHTLLKESLEEGDVAIDATCGNGNDTLFLSRTVGTAGKVYGFDIQAQAIQKTKEKLLENDCHNVSLILDSHEKIHSYMEETILGGAIFNLGYLPQSDKSIITKPHSTLAAIRIILEKLKTNGRLILVIYYGHPGGEAEKEAILSYTSELDQKEYQVLRYQFINQQNQAPFLIAIEKKKRS</sequence>
<protein>
    <submittedName>
        <fullName evidence="1">Class I SAM-dependent methyltransferase</fullName>
    </submittedName>
</protein>
<evidence type="ECO:0000313" key="2">
    <source>
        <dbReference type="Proteomes" id="UP001597041"/>
    </source>
</evidence>
<dbReference type="CDD" id="cd02440">
    <property type="entry name" value="AdoMet_MTases"/>
    <property type="match status" value="1"/>
</dbReference>
<dbReference type="PANTHER" id="PTHR35276">
    <property type="entry name" value="S-ADENOSYL-L-METHIONINE-DEPENDENT METHYLTRANSFERASES SUPERFAMILY PROTEIN"/>
    <property type="match status" value="1"/>
</dbReference>